<dbReference type="Gene3D" id="3.30.9.10">
    <property type="entry name" value="D-Amino Acid Oxidase, subunit A, domain 2"/>
    <property type="match status" value="1"/>
</dbReference>
<evidence type="ECO:0000313" key="4">
    <source>
        <dbReference type="Proteomes" id="UP000277212"/>
    </source>
</evidence>
<dbReference type="PANTHER" id="PTHR13847:SF279">
    <property type="entry name" value="FAD DEPENDENT OXIDOREDUCTASE DOMAIN-CONTAINING PROTEIN-RELATED"/>
    <property type="match status" value="1"/>
</dbReference>
<sequence length="461" mass="51032">MTPHTPDRAPVANPTSSFWNSDPKNLDDYRSTLQLPSKADVVIIGSGLSGVATAYFLLKDNPNPPSIVLLEARKICSGATGRNGGHVKPDTYSDIPKFTKLFGEEATAELAAFEASHVYAVKDLVEKEKLDCDFHITRALDVFLDSDHADEVQATFKNLSQNTAVNLTDVAFTGRGDAERVSGVKNAKCCISYTAAHLWPSKLVHQLLEKLIKNGLNIQAHTPVTSVSSTQDSSGLWSVHTARGTIKTPKLVHATNAYTSQLLLEYARAITPVRGICSHLESPKGKKTPHLVNTYGLRFDKLHNDYLIPRADGSIIVGGARQAFWHKKHRWFDNVRDDELVKEAVPYFDNYMQRHFRGWENSEMKTKKVWTGILGYSSDFMPHIGQVPEKPGQFIMAGFTGYGMPKILLSSKGIAAMVRDGATFEETGLPSIFKTTKERNEAKSSPLEESLAPFWGERSKL</sequence>
<accession>A0A3M2SG33</accession>
<comment type="caution">
    <text evidence="3">The sequence shown here is derived from an EMBL/GenBank/DDBJ whole genome shotgun (WGS) entry which is preliminary data.</text>
</comment>
<proteinExistence type="predicted"/>
<dbReference type="InterPro" id="IPR036188">
    <property type="entry name" value="FAD/NAD-bd_sf"/>
</dbReference>
<feature type="compositionally biased region" description="Polar residues" evidence="1">
    <location>
        <begin position="13"/>
        <end position="23"/>
    </location>
</feature>
<feature type="region of interest" description="Disordered" evidence="1">
    <location>
        <begin position="1"/>
        <end position="23"/>
    </location>
</feature>
<dbReference type="Gene3D" id="3.50.50.60">
    <property type="entry name" value="FAD/NAD(P)-binding domain"/>
    <property type="match status" value="1"/>
</dbReference>
<gene>
    <name evidence="3" type="ORF">CDV36_004282</name>
</gene>
<dbReference type="Pfam" id="PF01266">
    <property type="entry name" value="DAO"/>
    <property type="match status" value="1"/>
</dbReference>
<keyword evidence="4" id="KW-1185">Reference proteome</keyword>
<dbReference type="EMBL" id="NKUJ01000054">
    <property type="protein sequence ID" value="RMJ16052.1"/>
    <property type="molecule type" value="Genomic_DNA"/>
</dbReference>
<organism evidence="3 4">
    <name type="scientific">Fusarium kuroshium</name>
    <dbReference type="NCBI Taxonomy" id="2010991"/>
    <lineage>
        <taxon>Eukaryota</taxon>
        <taxon>Fungi</taxon>
        <taxon>Dikarya</taxon>
        <taxon>Ascomycota</taxon>
        <taxon>Pezizomycotina</taxon>
        <taxon>Sordariomycetes</taxon>
        <taxon>Hypocreomycetidae</taxon>
        <taxon>Hypocreales</taxon>
        <taxon>Nectriaceae</taxon>
        <taxon>Fusarium</taxon>
        <taxon>Fusarium solani species complex</taxon>
    </lineage>
</organism>
<dbReference type="GO" id="GO:0005737">
    <property type="term" value="C:cytoplasm"/>
    <property type="evidence" value="ECO:0007669"/>
    <property type="project" value="TreeGrafter"/>
</dbReference>
<evidence type="ECO:0000259" key="2">
    <source>
        <dbReference type="Pfam" id="PF01266"/>
    </source>
</evidence>
<evidence type="ECO:0000256" key="1">
    <source>
        <dbReference type="SAM" id="MobiDB-lite"/>
    </source>
</evidence>
<protein>
    <recommendedName>
        <fullName evidence="2">FAD dependent oxidoreductase domain-containing protein</fullName>
    </recommendedName>
</protein>
<feature type="region of interest" description="Disordered" evidence="1">
    <location>
        <begin position="435"/>
        <end position="461"/>
    </location>
</feature>
<name>A0A3M2SG33_9HYPO</name>
<dbReference type="PANTHER" id="PTHR13847">
    <property type="entry name" value="SARCOSINE DEHYDROGENASE-RELATED"/>
    <property type="match status" value="1"/>
</dbReference>
<dbReference type="SUPFAM" id="SSF51905">
    <property type="entry name" value="FAD/NAD(P)-binding domain"/>
    <property type="match status" value="1"/>
</dbReference>
<dbReference type="OrthoDB" id="429143at2759"/>
<evidence type="ECO:0000313" key="3">
    <source>
        <dbReference type="EMBL" id="RMJ16052.1"/>
    </source>
</evidence>
<dbReference type="Proteomes" id="UP000277212">
    <property type="component" value="Unassembled WGS sequence"/>
</dbReference>
<dbReference type="AlphaFoldDB" id="A0A3M2SG33"/>
<dbReference type="STRING" id="2010991.A0A3M2SG33"/>
<feature type="domain" description="FAD dependent oxidoreductase" evidence="2">
    <location>
        <begin position="40"/>
        <end position="415"/>
    </location>
</feature>
<reference evidence="3 4" key="1">
    <citation type="submission" date="2017-06" db="EMBL/GenBank/DDBJ databases">
        <title>Comparative genomic analysis of Ambrosia Fusariam Clade fungi.</title>
        <authorList>
            <person name="Stajich J.E."/>
            <person name="Carrillo J."/>
            <person name="Kijimoto T."/>
            <person name="Eskalen A."/>
            <person name="O'Donnell K."/>
            <person name="Kasson M."/>
        </authorList>
    </citation>
    <scope>NUCLEOTIDE SEQUENCE [LARGE SCALE GENOMIC DNA]</scope>
    <source>
        <strain evidence="3">UCR3666</strain>
    </source>
</reference>
<dbReference type="InterPro" id="IPR006076">
    <property type="entry name" value="FAD-dep_OxRdtase"/>
</dbReference>